<dbReference type="Proteomes" id="UP000638560">
    <property type="component" value="Unassembled WGS sequence"/>
</dbReference>
<dbReference type="EMBL" id="JADPUN010000260">
    <property type="protein sequence ID" value="MBF9133201.1"/>
    <property type="molecule type" value="Genomic_DNA"/>
</dbReference>
<keyword evidence="1" id="KW-0812">Transmembrane</keyword>
<feature type="signal peptide" evidence="2">
    <location>
        <begin position="1"/>
        <end position="21"/>
    </location>
</feature>
<feature type="transmembrane region" description="Helical" evidence="1">
    <location>
        <begin position="495"/>
        <end position="516"/>
    </location>
</feature>
<evidence type="ECO:0000313" key="4">
    <source>
        <dbReference type="Proteomes" id="UP000638560"/>
    </source>
</evidence>
<evidence type="ECO:0000256" key="2">
    <source>
        <dbReference type="SAM" id="SignalP"/>
    </source>
</evidence>
<feature type="chain" id="PRO_5046111494" description="LPXTG-motif cell wall anchor domain-containing protein" evidence="2">
    <location>
        <begin position="22"/>
        <end position="526"/>
    </location>
</feature>
<keyword evidence="1" id="KW-0472">Membrane</keyword>
<evidence type="ECO:0008006" key="5">
    <source>
        <dbReference type="Google" id="ProtNLM"/>
    </source>
</evidence>
<accession>A0ABS0H4G5</accession>
<keyword evidence="2" id="KW-0732">Signal</keyword>
<proteinExistence type="predicted"/>
<evidence type="ECO:0000313" key="3">
    <source>
        <dbReference type="EMBL" id="MBF9133201.1"/>
    </source>
</evidence>
<keyword evidence="4" id="KW-1185">Reference proteome</keyword>
<name>A0ABS0H4G5_9ACTN</name>
<comment type="caution">
    <text evidence="3">The sequence shown here is derived from an EMBL/GenBank/DDBJ whole genome shotgun (WGS) entry which is preliminary data.</text>
</comment>
<protein>
    <recommendedName>
        <fullName evidence="5">LPXTG-motif cell wall anchor domain-containing protein</fullName>
    </recommendedName>
</protein>
<dbReference type="RefSeq" id="WP_196204706.1">
    <property type="nucleotide sequence ID" value="NZ_JADPUN010000260.1"/>
</dbReference>
<keyword evidence="1" id="KW-1133">Transmembrane helix</keyword>
<organism evidence="3 4">
    <name type="scientific">Plantactinospora alkalitolerans</name>
    <dbReference type="NCBI Taxonomy" id="2789879"/>
    <lineage>
        <taxon>Bacteria</taxon>
        <taxon>Bacillati</taxon>
        <taxon>Actinomycetota</taxon>
        <taxon>Actinomycetes</taxon>
        <taxon>Micromonosporales</taxon>
        <taxon>Micromonosporaceae</taxon>
        <taxon>Plantactinospora</taxon>
    </lineage>
</organism>
<sequence length="526" mass="54103">MSSLRLRLAAGAATIVVAAFASVSIVSPAAAAAPGLSLHYGNDAVDIDSTGTTIHVWAYNNGDAGAAGVTATFDLSGLRDVKVSIDEYAENCTQSGKTVTCTVNDLQPETEEFLYPFTLASTPRAATGPAGSVKGTIKGTAADGTVHTGTAELAINIVATGADLVAVAENLNTPEKPAGPGDILPIKGGFFNEGDSTAEGFFVRLQLTTGATFVEEYEDCTYRQTWPGTRPEGYVYGPGEVTCVAPLEIPVDQGFLLHDPETGDALFHATFGKNLRGPAKLDGSVEVGLLDDLDSEEGLRTARKGKGKSFADAVAALKPATKSKALREADTNDNVAWYDFWSKPNKHDFAVTTTPVSGAIGETVEVPYTVVNNGPSDGSGGWTFVAPSGTVLVRGEDGDGPWCYFQDGGGHPVDELPTVNCSTESEWPATASGYGGVKTTIKLRIISTPGDDGTLTVRPGSGPTEVNPDNNVAKLVINVGSGGGGGGLPVTGAKAGVVVGIGAGVLALGAVLFLVARRRRIVTVAE</sequence>
<gene>
    <name evidence="3" type="ORF">I0C86_30190</name>
</gene>
<evidence type="ECO:0000256" key="1">
    <source>
        <dbReference type="SAM" id="Phobius"/>
    </source>
</evidence>
<reference evidence="3 4" key="1">
    <citation type="submission" date="2020-11" db="EMBL/GenBank/DDBJ databases">
        <title>A novel isolate from a Black sea contaminated sediment with potential to produce alkanes: Plantactinospora alkalitolerans sp. nov.</title>
        <authorList>
            <person name="Carro L."/>
            <person name="Veyisoglu A."/>
            <person name="Guven K."/>
            <person name="Schumann P."/>
            <person name="Klenk H.-P."/>
            <person name="Sahin N."/>
        </authorList>
    </citation>
    <scope>NUCLEOTIDE SEQUENCE [LARGE SCALE GENOMIC DNA]</scope>
    <source>
        <strain evidence="3 4">S1510</strain>
    </source>
</reference>